<dbReference type="InterPro" id="IPR003959">
    <property type="entry name" value="ATPase_AAA_core"/>
</dbReference>
<dbReference type="Gene3D" id="3.40.50.300">
    <property type="entry name" value="P-loop containing nucleotide triphosphate hydrolases"/>
    <property type="match status" value="1"/>
</dbReference>
<dbReference type="EMBL" id="BAAAHK010000011">
    <property type="protein sequence ID" value="GAA0948576.1"/>
    <property type="molecule type" value="Genomic_DNA"/>
</dbReference>
<reference evidence="3" key="1">
    <citation type="journal article" date="2019" name="Int. J. Syst. Evol. Microbiol.">
        <title>The Global Catalogue of Microorganisms (GCM) 10K type strain sequencing project: providing services to taxonomists for standard genome sequencing and annotation.</title>
        <authorList>
            <consortium name="The Broad Institute Genomics Platform"/>
            <consortium name="The Broad Institute Genome Sequencing Center for Infectious Disease"/>
            <person name="Wu L."/>
            <person name="Ma J."/>
        </authorList>
    </citation>
    <scope>NUCLEOTIDE SEQUENCE [LARGE SCALE GENOMIC DNA]</scope>
    <source>
        <strain evidence="3">JCM 10977</strain>
    </source>
</reference>
<keyword evidence="3" id="KW-1185">Reference proteome</keyword>
<name>A0ABP4BAZ6_9ACTN</name>
<protein>
    <recommendedName>
        <fullName evidence="1">ATPase AAA-type core domain-containing protein</fullName>
    </recommendedName>
</protein>
<dbReference type="SUPFAM" id="SSF52540">
    <property type="entry name" value="P-loop containing nucleoside triphosphate hydrolases"/>
    <property type="match status" value="1"/>
</dbReference>
<dbReference type="Proteomes" id="UP001500542">
    <property type="component" value="Unassembled WGS sequence"/>
</dbReference>
<dbReference type="Pfam" id="PF13304">
    <property type="entry name" value="AAA_21"/>
    <property type="match status" value="1"/>
</dbReference>
<comment type="caution">
    <text evidence="2">The sequence shown here is derived from an EMBL/GenBank/DDBJ whole genome shotgun (WGS) entry which is preliminary data.</text>
</comment>
<gene>
    <name evidence="2" type="ORF">GCM10009554_46310</name>
</gene>
<proteinExistence type="predicted"/>
<sequence length="118" mass="13612">MALFVALFDERSPFLTVEEPENALHPWVLRQFIDLCREAADKQILLTTHSPVVIDYVPPDALRLVWQRDGKTSVARVTDLNPGLLRLWKDGELRTFDAYDAGLFEEYVPERFLPEAPE</sequence>
<evidence type="ECO:0000313" key="2">
    <source>
        <dbReference type="EMBL" id="GAA0948576.1"/>
    </source>
</evidence>
<dbReference type="InterPro" id="IPR027417">
    <property type="entry name" value="P-loop_NTPase"/>
</dbReference>
<feature type="domain" description="ATPase AAA-type core" evidence="1">
    <location>
        <begin position="2"/>
        <end position="55"/>
    </location>
</feature>
<accession>A0ABP4BAZ6</accession>
<evidence type="ECO:0000313" key="3">
    <source>
        <dbReference type="Proteomes" id="UP001500542"/>
    </source>
</evidence>
<evidence type="ECO:0000259" key="1">
    <source>
        <dbReference type="Pfam" id="PF13304"/>
    </source>
</evidence>
<organism evidence="2 3">
    <name type="scientific">Kribbella koreensis</name>
    <dbReference type="NCBI Taxonomy" id="57909"/>
    <lineage>
        <taxon>Bacteria</taxon>
        <taxon>Bacillati</taxon>
        <taxon>Actinomycetota</taxon>
        <taxon>Actinomycetes</taxon>
        <taxon>Propionibacteriales</taxon>
        <taxon>Kribbellaceae</taxon>
        <taxon>Kribbella</taxon>
    </lineage>
</organism>